<evidence type="ECO:0000256" key="5">
    <source>
        <dbReference type="ARBA" id="ARBA00022989"/>
    </source>
</evidence>
<evidence type="ECO:0000256" key="2">
    <source>
        <dbReference type="ARBA" id="ARBA00007430"/>
    </source>
</evidence>
<feature type="transmembrane region" description="Helical" evidence="7">
    <location>
        <begin position="12"/>
        <end position="31"/>
    </location>
</feature>
<feature type="transmembrane region" description="Helical" evidence="7">
    <location>
        <begin position="81"/>
        <end position="103"/>
    </location>
</feature>
<keyword evidence="9" id="KW-1185">Reference proteome</keyword>
<evidence type="ECO:0000256" key="6">
    <source>
        <dbReference type="ARBA" id="ARBA00023136"/>
    </source>
</evidence>
<evidence type="ECO:0000313" key="9">
    <source>
        <dbReference type="Proteomes" id="UP000034410"/>
    </source>
</evidence>
<evidence type="ECO:0000256" key="3">
    <source>
        <dbReference type="ARBA" id="ARBA00022475"/>
    </source>
</evidence>
<feature type="transmembrane region" description="Helical" evidence="7">
    <location>
        <begin position="115"/>
        <end position="136"/>
    </location>
</feature>
<evidence type="ECO:0000256" key="7">
    <source>
        <dbReference type="SAM" id="Phobius"/>
    </source>
</evidence>
<evidence type="ECO:0000256" key="1">
    <source>
        <dbReference type="ARBA" id="ARBA00004651"/>
    </source>
</evidence>
<protein>
    <recommendedName>
        <fullName evidence="10">Lipopolysaccharide biosynthesis protein</fullName>
    </recommendedName>
</protein>
<feature type="transmembrane region" description="Helical" evidence="7">
    <location>
        <begin position="142"/>
        <end position="161"/>
    </location>
</feature>
<feature type="transmembrane region" description="Helical" evidence="7">
    <location>
        <begin position="415"/>
        <end position="436"/>
    </location>
</feature>
<dbReference type="GO" id="GO:0005886">
    <property type="term" value="C:plasma membrane"/>
    <property type="evidence" value="ECO:0007669"/>
    <property type="project" value="UniProtKB-SubCell"/>
</dbReference>
<dbReference type="CDD" id="cd13127">
    <property type="entry name" value="MATE_tuaB_like"/>
    <property type="match status" value="1"/>
</dbReference>
<dbReference type="EMBL" id="CP011412">
    <property type="protein sequence ID" value="AKH19707.1"/>
    <property type="molecule type" value="Genomic_DNA"/>
</dbReference>
<dbReference type="Pfam" id="PF13440">
    <property type="entry name" value="Polysacc_synt_3"/>
    <property type="match status" value="1"/>
</dbReference>
<proteinExistence type="inferred from homology"/>
<evidence type="ECO:0008006" key="10">
    <source>
        <dbReference type="Google" id="ProtNLM"/>
    </source>
</evidence>
<dbReference type="KEGG" id="seds:AAY24_04295"/>
<keyword evidence="5 7" id="KW-1133">Transmembrane helix</keyword>
<gene>
    <name evidence="8" type="ORF">AAY24_04295</name>
</gene>
<reference evidence="8 9" key="1">
    <citation type="journal article" date="2015" name="Genome Announc.">
        <title>Complete Genome Sequence of Sedimenticola thiotaurini Strain SIP-G1, a Polyphosphate- and Polyhydroxyalkanoate-Accumulating Sulfur-Oxidizing Gammaproteobacterium Isolated from Salt Marsh Sediments.</title>
        <authorList>
            <person name="Flood B.E."/>
            <person name="Jones D.S."/>
            <person name="Bailey J.V."/>
        </authorList>
    </citation>
    <scope>NUCLEOTIDE SEQUENCE [LARGE SCALE GENOMIC DNA]</scope>
    <source>
        <strain evidence="8 9">SIP-G1</strain>
    </source>
</reference>
<evidence type="ECO:0000256" key="4">
    <source>
        <dbReference type="ARBA" id="ARBA00022692"/>
    </source>
</evidence>
<name>A0A0F7JVV5_9GAMM</name>
<keyword evidence="6 7" id="KW-0472">Membrane</keyword>
<feature type="transmembrane region" description="Helical" evidence="7">
    <location>
        <begin position="51"/>
        <end position="69"/>
    </location>
</feature>
<feature type="transmembrane region" description="Helical" evidence="7">
    <location>
        <begin position="382"/>
        <end position="403"/>
    </location>
</feature>
<keyword evidence="4 7" id="KW-0812">Transmembrane</keyword>
<evidence type="ECO:0000313" key="8">
    <source>
        <dbReference type="EMBL" id="AKH19707.1"/>
    </source>
</evidence>
<dbReference type="PANTHER" id="PTHR30250">
    <property type="entry name" value="PST FAMILY PREDICTED COLANIC ACID TRANSPORTER"/>
    <property type="match status" value="1"/>
</dbReference>
<feature type="transmembrane region" description="Helical" evidence="7">
    <location>
        <begin position="353"/>
        <end position="370"/>
    </location>
</feature>
<organism evidence="8 9">
    <name type="scientific">Sedimenticola thiotaurini</name>
    <dbReference type="NCBI Taxonomy" id="1543721"/>
    <lineage>
        <taxon>Bacteria</taxon>
        <taxon>Pseudomonadati</taxon>
        <taxon>Pseudomonadota</taxon>
        <taxon>Gammaproteobacteria</taxon>
        <taxon>Chromatiales</taxon>
        <taxon>Sedimenticolaceae</taxon>
        <taxon>Sedimenticola</taxon>
    </lineage>
</organism>
<dbReference type="Proteomes" id="UP000034410">
    <property type="component" value="Chromosome"/>
</dbReference>
<sequence>MILARLLTPKEIGIFSLCAALLAVASIFRDFGVSEYIIQEKNLTKEKLSGAYALTTMTAWLMALGLFFSRDMFASFYNEPALIDVLNILCINFVILPLASPGFALLNREMQFRNIFVVQFSSTIIHAVTAVALAFLGFSYMSLAWASLTGIVIQTLLIMYYRPRDSLILPNPLQIAHVWRFGIMFSSSRAIDSFNRNVHEFVIGRQFGMEALGIFSRALGLINLFWNNVTAAVTRVASPAFASTYRDSEEQLIILYRKAVAVFTVIAWPFFSFVALDSERIILLLFGDQWLAAAPLASILAISALISSVFSMAPNALIAMGHVKRRLQISLLIAPVHIIGIGIASLFTTWTVAAVWIFSWSVALMLYNYHLSVTLKFTYIDLVKSTLCSFKVTLITVLTLFATSQLLGMTGLHDLLLLPLEACAAALAWFVSVRLLKHPVQEEIMNVYIQFRSAKGEA</sequence>
<feature type="transmembrane region" description="Helical" evidence="7">
    <location>
        <begin position="255"/>
        <end position="276"/>
    </location>
</feature>
<accession>A0A0F7JVV5</accession>
<comment type="subcellular location">
    <subcellularLocation>
        <location evidence="1">Cell membrane</location>
        <topology evidence="1">Multi-pass membrane protein</topology>
    </subcellularLocation>
</comment>
<dbReference type="InterPro" id="IPR050833">
    <property type="entry name" value="Poly_Biosynth_Transport"/>
</dbReference>
<feature type="transmembrane region" description="Helical" evidence="7">
    <location>
        <begin position="329"/>
        <end position="347"/>
    </location>
</feature>
<dbReference type="AlphaFoldDB" id="A0A0F7JVV5"/>
<keyword evidence="3" id="KW-1003">Cell membrane</keyword>
<feature type="transmembrane region" description="Helical" evidence="7">
    <location>
        <begin position="296"/>
        <end position="317"/>
    </location>
</feature>
<comment type="similarity">
    <text evidence="2">Belongs to the polysaccharide synthase family.</text>
</comment>
<dbReference type="PANTHER" id="PTHR30250:SF10">
    <property type="entry name" value="LIPOPOLYSACCHARIDE BIOSYNTHESIS PROTEIN WZXC"/>
    <property type="match status" value="1"/>
</dbReference>